<dbReference type="EMBL" id="JACHJL010000020">
    <property type="protein sequence ID" value="MBB5938980.1"/>
    <property type="molecule type" value="Genomic_DNA"/>
</dbReference>
<evidence type="ECO:0000259" key="3">
    <source>
        <dbReference type="SMART" id="SM00839"/>
    </source>
</evidence>
<accession>A0A7W9QEV4</accession>
<dbReference type="PANTHER" id="PTHR42722:SF1">
    <property type="entry name" value="VALINE DEHYDROGENASE"/>
    <property type="match status" value="1"/>
</dbReference>
<dbReference type="GO" id="GO:0006520">
    <property type="term" value="P:amino acid metabolic process"/>
    <property type="evidence" value="ECO:0007669"/>
    <property type="project" value="InterPro"/>
</dbReference>
<dbReference type="InterPro" id="IPR006095">
    <property type="entry name" value="Glu/Leu/Phe/Val/Trp_DH"/>
</dbReference>
<dbReference type="AlphaFoldDB" id="A0A7W9QEV4"/>
<dbReference type="SUPFAM" id="SSF53223">
    <property type="entry name" value="Aminoacid dehydrogenase-like, N-terminal domain"/>
    <property type="match status" value="1"/>
</dbReference>
<evidence type="ECO:0000256" key="1">
    <source>
        <dbReference type="ARBA" id="ARBA00006382"/>
    </source>
</evidence>
<dbReference type="SUPFAM" id="SSF51735">
    <property type="entry name" value="NAD(P)-binding Rossmann-fold domains"/>
    <property type="match status" value="1"/>
</dbReference>
<dbReference type="GO" id="GO:0050049">
    <property type="term" value="F:L-leucine dehydrogenase activity"/>
    <property type="evidence" value="ECO:0007669"/>
    <property type="project" value="UniProtKB-EC"/>
</dbReference>
<dbReference type="InterPro" id="IPR046346">
    <property type="entry name" value="Aminoacid_DH-like_N_sf"/>
</dbReference>
<dbReference type="PRINTS" id="PR00082">
    <property type="entry name" value="GLFDHDRGNASE"/>
</dbReference>
<dbReference type="Pfam" id="PF00208">
    <property type="entry name" value="ELFV_dehydrog"/>
    <property type="match status" value="1"/>
</dbReference>
<dbReference type="InterPro" id="IPR016211">
    <property type="entry name" value="Glu/Phe/Leu/Val/Trp_DH_bac/arc"/>
</dbReference>
<dbReference type="Gene3D" id="3.40.50.10860">
    <property type="entry name" value="Leucine Dehydrogenase, chain A, domain 1"/>
    <property type="match status" value="1"/>
</dbReference>
<dbReference type="SMART" id="SM00839">
    <property type="entry name" value="ELFV_dehydrog"/>
    <property type="match status" value="1"/>
</dbReference>
<dbReference type="Proteomes" id="UP000588098">
    <property type="component" value="Unassembled WGS sequence"/>
</dbReference>
<proteinExistence type="inferred from homology"/>
<protein>
    <submittedName>
        <fullName evidence="4">Leucine dehydrogenase</fullName>
        <ecNumber evidence="4">1.4.1.9</ecNumber>
    </submittedName>
</protein>
<dbReference type="EC" id="1.4.1.9" evidence="4"/>
<organism evidence="4 5">
    <name type="scientific">Streptomyces zagrosensis</name>
    <dbReference type="NCBI Taxonomy" id="1042984"/>
    <lineage>
        <taxon>Bacteria</taxon>
        <taxon>Bacillati</taxon>
        <taxon>Actinomycetota</taxon>
        <taxon>Actinomycetes</taxon>
        <taxon>Kitasatosporales</taxon>
        <taxon>Streptomycetaceae</taxon>
        <taxon>Streptomyces</taxon>
    </lineage>
</organism>
<gene>
    <name evidence="4" type="ORF">FHS42_006072</name>
</gene>
<evidence type="ECO:0000313" key="5">
    <source>
        <dbReference type="Proteomes" id="UP000588098"/>
    </source>
</evidence>
<feature type="domain" description="Glutamate/phenylalanine/leucine/valine/L-tryptophan dehydrogenase C-terminal" evidence="3">
    <location>
        <begin position="230"/>
        <end position="459"/>
    </location>
</feature>
<dbReference type="PANTHER" id="PTHR42722">
    <property type="entry name" value="LEUCINE DEHYDROGENASE"/>
    <property type="match status" value="1"/>
</dbReference>
<dbReference type="InterPro" id="IPR006096">
    <property type="entry name" value="Glu/Leu/Phe/Val/Trp_DH_C"/>
</dbReference>
<reference evidence="4 5" key="1">
    <citation type="submission" date="2020-08" db="EMBL/GenBank/DDBJ databases">
        <title>Genomic Encyclopedia of Type Strains, Phase III (KMG-III): the genomes of soil and plant-associated and newly described type strains.</title>
        <authorList>
            <person name="Whitman W."/>
        </authorList>
    </citation>
    <scope>NUCLEOTIDE SEQUENCE [LARGE SCALE GENOMIC DNA]</scope>
    <source>
        <strain evidence="4 5">CECT 8305</strain>
    </source>
</reference>
<dbReference type="Gene3D" id="3.40.50.720">
    <property type="entry name" value="NAD(P)-binding Rossmann-like Domain"/>
    <property type="match status" value="1"/>
</dbReference>
<evidence type="ECO:0000313" key="4">
    <source>
        <dbReference type="EMBL" id="MBB5938980.1"/>
    </source>
</evidence>
<keyword evidence="2 4" id="KW-0560">Oxidoreductase</keyword>
<evidence type="ECO:0000256" key="2">
    <source>
        <dbReference type="RuleBase" id="RU004417"/>
    </source>
</evidence>
<comment type="similarity">
    <text evidence="1 2">Belongs to the Glu/Leu/Phe/Val dehydrogenases family.</text>
</comment>
<keyword evidence="5" id="KW-1185">Reference proteome</keyword>
<name>A0A7W9QEV4_9ACTN</name>
<sequence>MDDSLFTPLAAAGLTSLTVQYDWRTDRHRLFAAREWEPDLDFARYRAEFDAETLLTPDGIYLNHRQVERLFAEHGLSGYLSTVLDLVRAGRHVGIEAYFHAGKDIRFLCHQHSRRQGVMNRRHAIMAGGIRRHAPTERELDVIVDGLNLGRAMSFKNVAAGIDFGGCKTTVQMAPLYLADLAAVGFLAYALDRCRTMTGPDMNFPTGMSDVVNAHFSASFTSGPGSPLGETGRPTAYGTFLALREAVRFREGRASLAGKSVAVMGLGAVGWHMAEHLLDAGACLYVADTDEDKVGRFLAAHAGGRTGGGSGASRGAVHAVPAARVLDLEADVLCPCAVGGILSEEAIAQLRFQYVFGPANNQLAATDQREEIRLARLLAERGILFQTEWWHNTAGVMCGAEEYLHGADASYDRLRERIERTVPARTQHNLAEAERLGITPTENAYRVCVDRIYPPSAME</sequence>
<dbReference type="InterPro" id="IPR036291">
    <property type="entry name" value="NAD(P)-bd_dom_sf"/>
</dbReference>
<comment type="caution">
    <text evidence="4">The sequence shown here is derived from an EMBL/GenBank/DDBJ whole genome shotgun (WGS) entry which is preliminary data.</text>
</comment>
<dbReference type="RefSeq" id="WP_184577320.1">
    <property type="nucleotide sequence ID" value="NZ_JACHJL010000020.1"/>
</dbReference>
<dbReference type="CDD" id="cd01075">
    <property type="entry name" value="NAD_bind_Leu_Phe_Val_DH"/>
    <property type="match status" value="1"/>
</dbReference>